<dbReference type="EMBL" id="CP029289">
    <property type="protein sequence ID" value="AWR95162.1"/>
    <property type="molecule type" value="Genomic_DNA"/>
</dbReference>
<dbReference type="GO" id="GO:0005829">
    <property type="term" value="C:cytosol"/>
    <property type="evidence" value="ECO:0007669"/>
    <property type="project" value="TreeGrafter"/>
</dbReference>
<accession>A0A2U9IGH7</accession>
<evidence type="ECO:0000313" key="5">
    <source>
        <dbReference type="EMBL" id="AWR95162.1"/>
    </source>
</evidence>
<dbReference type="InterPro" id="IPR014186">
    <property type="entry name" value="S-formylglutathione_hydrol"/>
</dbReference>
<dbReference type="GO" id="GO:0018738">
    <property type="term" value="F:S-formylglutathione hydrolase activity"/>
    <property type="evidence" value="ECO:0007669"/>
    <property type="project" value="UniProtKB-EC"/>
</dbReference>
<keyword evidence="4" id="KW-0378">Hydrolase</keyword>
<dbReference type="InterPro" id="IPR000801">
    <property type="entry name" value="Esterase-like"/>
</dbReference>
<evidence type="ECO:0000313" key="6">
    <source>
        <dbReference type="Proteomes" id="UP000248044"/>
    </source>
</evidence>
<dbReference type="GO" id="GO:0046294">
    <property type="term" value="P:formaldehyde catabolic process"/>
    <property type="evidence" value="ECO:0007669"/>
    <property type="project" value="InterPro"/>
</dbReference>
<dbReference type="PANTHER" id="PTHR10061:SF0">
    <property type="entry name" value="S-FORMYLGLUTATHIONE HYDROLASE"/>
    <property type="match status" value="1"/>
</dbReference>
<dbReference type="RefSeq" id="WP_110271043.1">
    <property type="nucleotide sequence ID" value="NZ_CP029289.2"/>
</dbReference>
<keyword evidence="6" id="KW-1185">Reference proteome</keyword>
<dbReference type="Pfam" id="PF00756">
    <property type="entry name" value="Esterase"/>
    <property type="match status" value="1"/>
</dbReference>
<evidence type="ECO:0000256" key="4">
    <source>
        <dbReference type="ARBA" id="ARBA00022801"/>
    </source>
</evidence>
<sequence length="319" mass="36795">MNLKFLEFESDVLKDNVLKDPFIRKTAIIEPDQPEGKPLLVYLSGFLSSSLAQLNYDPLSEDLYSRVKRLKSEGKIDGSIIILPDTFTKVGGNQYLNSEAVGKYEDFILNEIIPYFSEKYSTDKIGVFGKSSGGYGSLTLGMKSKKIKALASHSGDAYFEYVYLPSFPKVIPYLRKFKTPKEWLDYYWTKQNKKKKEDINTLNIIGMSAFYSPSSSGDILLPFDLETGEIIMEIWEKWLQKDPVRMVDKISGNLQNKFVYIDVGVKDEFNIQYGSRIIHKKLKQKNIQHIYEEFEDGHLNVSYRYDVSIPILENYLKNI</sequence>
<evidence type="ECO:0000256" key="3">
    <source>
        <dbReference type="ARBA" id="ARBA00022487"/>
    </source>
</evidence>
<dbReference type="SUPFAM" id="SSF53474">
    <property type="entry name" value="alpha/beta-Hydrolases"/>
    <property type="match status" value="1"/>
</dbReference>
<proteinExistence type="inferred from homology"/>
<dbReference type="AlphaFoldDB" id="A0A2U9IGH7"/>
<dbReference type="GeneID" id="36832829"/>
<evidence type="ECO:0000256" key="1">
    <source>
        <dbReference type="ARBA" id="ARBA00005622"/>
    </source>
</evidence>
<dbReference type="KEGG" id="abri:DFR85_11695"/>
<dbReference type="Proteomes" id="UP000248044">
    <property type="component" value="Chromosome"/>
</dbReference>
<reference evidence="5 6" key="1">
    <citation type="submission" date="2018-05" db="EMBL/GenBank/DDBJ databases">
        <title>Complete Genome Sequences of Extremely Thermoacidophilic, Metal-Mobilizing Type-Strain Members of the Archaeal Family Sulfolobaceae: Acidianus brierleyi DSM-1651T, Acidianus sulfidivorans DSM-18786T, Metallosphaera hakonensis DSM-7519T, and Metallosphaera prunae DSM-10039T.</title>
        <authorList>
            <person name="Counts J.A."/>
            <person name="Kelly R.M."/>
        </authorList>
    </citation>
    <scope>NUCLEOTIDE SEQUENCE [LARGE SCALE GENOMIC DNA]</scope>
    <source>
        <strain evidence="5 6">DSM 1651</strain>
    </source>
</reference>
<dbReference type="GO" id="GO:0052689">
    <property type="term" value="F:carboxylic ester hydrolase activity"/>
    <property type="evidence" value="ECO:0007669"/>
    <property type="project" value="UniProtKB-KW"/>
</dbReference>
<dbReference type="InterPro" id="IPR029058">
    <property type="entry name" value="AB_hydrolase_fold"/>
</dbReference>
<dbReference type="OrthoDB" id="39489at2157"/>
<evidence type="ECO:0000256" key="2">
    <source>
        <dbReference type="ARBA" id="ARBA00012479"/>
    </source>
</evidence>
<gene>
    <name evidence="5" type="ORF">DFR85_11695</name>
</gene>
<name>A0A2U9IGH7_9CREN</name>
<dbReference type="Gene3D" id="3.40.50.1820">
    <property type="entry name" value="alpha/beta hydrolase"/>
    <property type="match status" value="1"/>
</dbReference>
<comment type="similarity">
    <text evidence="1">Belongs to the esterase D family.</text>
</comment>
<protein>
    <recommendedName>
        <fullName evidence="2">S-formylglutathione hydrolase</fullName>
        <ecNumber evidence="2">3.1.2.12</ecNumber>
    </recommendedName>
</protein>
<dbReference type="EC" id="3.1.2.12" evidence="2"/>
<dbReference type="PANTHER" id="PTHR10061">
    <property type="entry name" value="S-FORMYLGLUTATHIONE HYDROLASE"/>
    <property type="match status" value="1"/>
</dbReference>
<keyword evidence="3" id="KW-0719">Serine esterase</keyword>
<organism evidence="5 6">
    <name type="scientific">Acidianus brierleyi</name>
    <dbReference type="NCBI Taxonomy" id="41673"/>
    <lineage>
        <taxon>Archaea</taxon>
        <taxon>Thermoproteota</taxon>
        <taxon>Thermoprotei</taxon>
        <taxon>Sulfolobales</taxon>
        <taxon>Sulfolobaceae</taxon>
        <taxon>Acidianus</taxon>
    </lineage>
</organism>